<accession>A0ABQ3UUZ5</accession>
<dbReference type="CDD" id="cd04301">
    <property type="entry name" value="NAT_SF"/>
    <property type="match status" value="1"/>
</dbReference>
<keyword evidence="2" id="KW-0012">Acyltransferase</keyword>
<evidence type="ECO:0000259" key="3">
    <source>
        <dbReference type="PROSITE" id="PS51186"/>
    </source>
</evidence>
<comment type="caution">
    <text evidence="4">The sequence shown here is derived from an EMBL/GenBank/DDBJ whole genome shotgun (WGS) entry which is preliminary data.</text>
</comment>
<dbReference type="InterPro" id="IPR050832">
    <property type="entry name" value="Bact_Acetyltransf"/>
</dbReference>
<keyword evidence="5" id="KW-1185">Reference proteome</keyword>
<dbReference type="InterPro" id="IPR000182">
    <property type="entry name" value="GNAT_dom"/>
</dbReference>
<sequence>MSNALPEGFTLRPATLDDVPAIYGLFQSHERALYGYTDKFLASVQVPYSSPTLDLAEQTCLVFDQAGRLVGSMLLEQSMYTTFSVTICVFPPEPGSHVNHYLLRLAVSKARTLMAQAQPGVQVTLDSWVSSLDQESLQCYEMAGFQEVRRNWRMEIELNGRPASPTWPEGVVLRPFVPERDDHAVFEMIERAFRDHWGHSPEDFAEWRHWAIEQVGFDPSLYHIAWVGDQPIGGALCSTGPVGWINTLAVAREWRGRGVGLALLQHAFGAFYRRGLRRVSLSVDTQNLTGATRLYQRAGMRKTREYLFLQKELLIGIPPLAK</sequence>
<dbReference type="Gene3D" id="3.40.630.30">
    <property type="match status" value="1"/>
</dbReference>
<evidence type="ECO:0000256" key="1">
    <source>
        <dbReference type="ARBA" id="ARBA00022679"/>
    </source>
</evidence>
<proteinExistence type="predicted"/>
<evidence type="ECO:0000313" key="4">
    <source>
        <dbReference type="EMBL" id="GHO56155.1"/>
    </source>
</evidence>
<evidence type="ECO:0000313" key="5">
    <source>
        <dbReference type="Proteomes" id="UP000654345"/>
    </source>
</evidence>
<organism evidence="4 5">
    <name type="scientific">Ktedonobacter robiniae</name>
    <dbReference type="NCBI Taxonomy" id="2778365"/>
    <lineage>
        <taxon>Bacteria</taxon>
        <taxon>Bacillati</taxon>
        <taxon>Chloroflexota</taxon>
        <taxon>Ktedonobacteria</taxon>
        <taxon>Ktedonobacterales</taxon>
        <taxon>Ktedonobacteraceae</taxon>
        <taxon>Ktedonobacter</taxon>
    </lineage>
</organism>
<dbReference type="RefSeq" id="WP_201372722.1">
    <property type="nucleotide sequence ID" value="NZ_BNJG01000002.1"/>
</dbReference>
<feature type="domain" description="N-acetyltransferase" evidence="3">
    <location>
        <begin position="171"/>
        <end position="316"/>
    </location>
</feature>
<dbReference type="EMBL" id="BNJG01000002">
    <property type="protein sequence ID" value="GHO56155.1"/>
    <property type="molecule type" value="Genomic_DNA"/>
</dbReference>
<name>A0ABQ3UUZ5_9CHLR</name>
<dbReference type="Pfam" id="PF00583">
    <property type="entry name" value="Acetyltransf_1"/>
    <property type="match status" value="1"/>
</dbReference>
<dbReference type="SUPFAM" id="SSF55729">
    <property type="entry name" value="Acyl-CoA N-acyltransferases (Nat)"/>
    <property type="match status" value="2"/>
</dbReference>
<dbReference type="InterPro" id="IPR016181">
    <property type="entry name" value="Acyl_CoA_acyltransferase"/>
</dbReference>
<reference evidence="4 5" key="1">
    <citation type="journal article" date="2021" name="Int. J. Syst. Evol. Microbiol.">
        <title>Reticulibacter mediterranei gen. nov., sp. nov., within the new family Reticulibacteraceae fam. nov., and Ktedonospora formicarum gen. nov., sp. nov., Ktedonobacter robiniae sp. nov., Dictyobacter formicarum sp. nov. and Dictyobacter arantiisoli sp. nov., belonging to the class Ktedonobacteria.</title>
        <authorList>
            <person name="Yabe S."/>
            <person name="Zheng Y."/>
            <person name="Wang C.M."/>
            <person name="Sakai Y."/>
            <person name="Abe K."/>
            <person name="Yokota A."/>
            <person name="Donadio S."/>
            <person name="Cavaletti L."/>
            <person name="Monciardini P."/>
        </authorList>
    </citation>
    <scope>NUCLEOTIDE SEQUENCE [LARGE SCALE GENOMIC DNA]</scope>
    <source>
        <strain evidence="4 5">SOSP1-30</strain>
    </source>
</reference>
<dbReference type="Proteomes" id="UP000654345">
    <property type="component" value="Unassembled WGS sequence"/>
</dbReference>
<feature type="domain" description="N-acetyltransferase" evidence="3">
    <location>
        <begin position="9"/>
        <end position="159"/>
    </location>
</feature>
<gene>
    <name evidence="4" type="ORF">KSB_46300</name>
</gene>
<protein>
    <submittedName>
        <fullName evidence="4">Acetyltransferase, GNAT</fullName>
    </submittedName>
</protein>
<keyword evidence="1" id="KW-0808">Transferase</keyword>
<evidence type="ECO:0000256" key="2">
    <source>
        <dbReference type="ARBA" id="ARBA00023315"/>
    </source>
</evidence>
<dbReference type="PANTHER" id="PTHR43877">
    <property type="entry name" value="AMINOALKYLPHOSPHONATE N-ACETYLTRANSFERASE-RELATED-RELATED"/>
    <property type="match status" value="1"/>
</dbReference>
<dbReference type="PANTHER" id="PTHR43877:SF2">
    <property type="entry name" value="AMINOALKYLPHOSPHONATE N-ACETYLTRANSFERASE-RELATED"/>
    <property type="match status" value="1"/>
</dbReference>
<dbReference type="PROSITE" id="PS51186">
    <property type="entry name" value="GNAT"/>
    <property type="match status" value="2"/>
</dbReference>